<keyword evidence="4" id="KW-1185">Reference proteome</keyword>
<gene>
    <name evidence="3" type="ORF">J2T23_001867</name>
</gene>
<organism evidence="3 4">
    <name type="scientific">Pseudarthrobacter niigatensis</name>
    <dbReference type="NCBI Taxonomy" id="369935"/>
    <lineage>
        <taxon>Bacteria</taxon>
        <taxon>Bacillati</taxon>
        <taxon>Actinomycetota</taxon>
        <taxon>Actinomycetes</taxon>
        <taxon>Micrococcales</taxon>
        <taxon>Micrococcaceae</taxon>
        <taxon>Pseudarthrobacter</taxon>
    </lineage>
</organism>
<dbReference type="PROSITE" id="PS50894">
    <property type="entry name" value="HPT"/>
    <property type="match status" value="1"/>
</dbReference>
<dbReference type="Pfam" id="PF01627">
    <property type="entry name" value="Hpt"/>
    <property type="match status" value="1"/>
</dbReference>
<dbReference type="InterPro" id="IPR008207">
    <property type="entry name" value="Sig_transdc_His_kin_Hpt_dom"/>
</dbReference>
<evidence type="ECO:0000256" key="1">
    <source>
        <dbReference type="PROSITE-ProRule" id="PRU00110"/>
    </source>
</evidence>
<sequence>MNQEESPNLPVLDDSVLALLRAETDYDDGIWKVFVRDFIEQMPARIEKIRSTLTSGDGKGAMAAVLSLRTSAQMVGAMQLAGIALDLEEDLRRAASGSDPAGMLPGLAAKYLRRITYAGQRTTDQLELFIG</sequence>
<dbReference type="AlphaFoldDB" id="A0AAJ1ST67"/>
<dbReference type="Gene3D" id="1.20.120.160">
    <property type="entry name" value="HPT domain"/>
    <property type="match status" value="1"/>
</dbReference>
<dbReference type="GO" id="GO:0000160">
    <property type="term" value="P:phosphorelay signal transduction system"/>
    <property type="evidence" value="ECO:0007669"/>
    <property type="project" value="InterPro"/>
</dbReference>
<evidence type="ECO:0000313" key="3">
    <source>
        <dbReference type="EMBL" id="MDQ0145974.1"/>
    </source>
</evidence>
<comment type="caution">
    <text evidence="3">The sequence shown here is derived from an EMBL/GenBank/DDBJ whole genome shotgun (WGS) entry which is preliminary data.</text>
</comment>
<dbReference type="RefSeq" id="WP_307359262.1">
    <property type="nucleotide sequence ID" value="NZ_JAUSTB010000005.1"/>
</dbReference>
<feature type="domain" description="HPt" evidence="2">
    <location>
        <begin position="27"/>
        <end position="129"/>
    </location>
</feature>
<name>A0AAJ1ST67_9MICC</name>
<accession>A0AAJ1ST67</accession>
<dbReference type="EMBL" id="JAUSTB010000005">
    <property type="protein sequence ID" value="MDQ0145974.1"/>
    <property type="molecule type" value="Genomic_DNA"/>
</dbReference>
<evidence type="ECO:0000259" key="2">
    <source>
        <dbReference type="PROSITE" id="PS50894"/>
    </source>
</evidence>
<protein>
    <submittedName>
        <fullName evidence="3">HPt (Histidine-containing phosphotransfer) domain-containing protein</fullName>
    </submittedName>
</protein>
<dbReference type="InterPro" id="IPR036641">
    <property type="entry name" value="HPT_dom_sf"/>
</dbReference>
<comment type="caution">
    <text evidence="1">Lacks conserved residue(s) required for the propagation of feature annotation.</text>
</comment>
<proteinExistence type="predicted"/>
<reference evidence="3 4" key="1">
    <citation type="submission" date="2023-07" db="EMBL/GenBank/DDBJ databases">
        <title>Sorghum-associated microbial communities from plants grown in Nebraska, USA.</title>
        <authorList>
            <person name="Schachtman D."/>
        </authorList>
    </citation>
    <scope>NUCLEOTIDE SEQUENCE [LARGE SCALE GENOMIC DNA]</scope>
    <source>
        <strain evidence="3 4">DS1001</strain>
    </source>
</reference>
<evidence type="ECO:0000313" key="4">
    <source>
        <dbReference type="Proteomes" id="UP001239267"/>
    </source>
</evidence>
<dbReference type="SUPFAM" id="SSF47226">
    <property type="entry name" value="Histidine-containing phosphotransfer domain, HPT domain"/>
    <property type="match status" value="1"/>
</dbReference>
<dbReference type="Proteomes" id="UP001239267">
    <property type="component" value="Unassembled WGS sequence"/>
</dbReference>